<keyword evidence="10 12" id="KW-0238">DNA-binding</keyword>
<dbReference type="PANTHER" id="PTHR30313:SF2">
    <property type="entry name" value="DNA PRIMASE"/>
    <property type="match status" value="1"/>
</dbReference>
<feature type="compositionally biased region" description="Gly residues" evidence="14">
    <location>
        <begin position="435"/>
        <end position="452"/>
    </location>
</feature>
<comment type="cofactor">
    <cofactor evidence="12 13">
        <name>Zn(2+)</name>
        <dbReference type="ChEBI" id="CHEBI:29105"/>
    </cofactor>
    <text evidence="12 13">Binds 1 zinc ion per monomer.</text>
</comment>
<dbReference type="InterPro" id="IPR050219">
    <property type="entry name" value="DnaG_primase"/>
</dbReference>
<dbReference type="HAMAP" id="MF_00974">
    <property type="entry name" value="DNA_primase_DnaG"/>
    <property type="match status" value="1"/>
</dbReference>
<dbReference type="InterPro" id="IPR034151">
    <property type="entry name" value="TOPRIM_DnaG_bac"/>
</dbReference>
<evidence type="ECO:0000313" key="16">
    <source>
        <dbReference type="EMBL" id="GGB24337.1"/>
    </source>
</evidence>
<accession>A0ABQ1I8L6</accession>
<evidence type="ECO:0000313" key="17">
    <source>
        <dbReference type="Proteomes" id="UP000603352"/>
    </source>
</evidence>
<dbReference type="SUPFAM" id="SSF56731">
    <property type="entry name" value="DNA primase core"/>
    <property type="match status" value="1"/>
</dbReference>
<evidence type="ECO:0000256" key="9">
    <source>
        <dbReference type="ARBA" id="ARBA00022842"/>
    </source>
</evidence>
<organism evidence="16 17">
    <name type="scientific">Tistrella bauzanensis</name>
    <dbReference type="NCBI Taxonomy" id="657419"/>
    <lineage>
        <taxon>Bacteria</taxon>
        <taxon>Pseudomonadati</taxon>
        <taxon>Pseudomonadota</taxon>
        <taxon>Alphaproteobacteria</taxon>
        <taxon>Geminicoccales</taxon>
        <taxon>Geminicoccaceae</taxon>
        <taxon>Tistrella</taxon>
    </lineage>
</organism>
<keyword evidence="9" id="KW-0460">Magnesium</keyword>
<proteinExistence type="inferred from homology"/>
<comment type="function">
    <text evidence="12 13">RNA polymerase that catalyzes the synthesis of short RNA molecules used as primers for DNA polymerase during DNA replication.</text>
</comment>
<dbReference type="InterPro" id="IPR006295">
    <property type="entry name" value="DNA_primase_DnaG"/>
</dbReference>
<protein>
    <recommendedName>
        <fullName evidence="12 13">DNA primase</fullName>
        <ecNumber evidence="12">2.7.7.101</ecNumber>
    </recommendedName>
</protein>
<dbReference type="Pfam" id="PF01807">
    <property type="entry name" value="Zn_ribbon_DnaG"/>
    <property type="match status" value="1"/>
</dbReference>
<keyword evidence="17" id="KW-1185">Reference proteome</keyword>
<keyword evidence="6 12" id="KW-0479">Metal-binding</keyword>
<dbReference type="Gene3D" id="3.90.580.10">
    <property type="entry name" value="Zinc finger, CHC2-type domain"/>
    <property type="match status" value="1"/>
</dbReference>
<dbReference type="Pfam" id="PF13662">
    <property type="entry name" value="Toprim_4"/>
    <property type="match status" value="1"/>
</dbReference>
<name>A0ABQ1I8L6_9PROT</name>
<dbReference type="PANTHER" id="PTHR30313">
    <property type="entry name" value="DNA PRIMASE"/>
    <property type="match status" value="1"/>
</dbReference>
<evidence type="ECO:0000256" key="1">
    <source>
        <dbReference type="ARBA" id="ARBA00022478"/>
    </source>
</evidence>
<evidence type="ECO:0000256" key="2">
    <source>
        <dbReference type="ARBA" id="ARBA00022515"/>
    </source>
</evidence>
<dbReference type="EMBL" id="BMDZ01000001">
    <property type="protein sequence ID" value="GGB24337.1"/>
    <property type="molecule type" value="Genomic_DNA"/>
</dbReference>
<evidence type="ECO:0000256" key="14">
    <source>
        <dbReference type="SAM" id="MobiDB-lite"/>
    </source>
</evidence>
<comment type="caution">
    <text evidence="16">The sequence shown here is derived from an EMBL/GenBank/DDBJ whole genome shotgun (WGS) entry which is preliminary data.</text>
</comment>
<feature type="domain" description="Toprim" evidence="15">
    <location>
        <begin position="255"/>
        <end position="337"/>
    </location>
</feature>
<evidence type="ECO:0000256" key="7">
    <source>
        <dbReference type="ARBA" id="ARBA00022771"/>
    </source>
</evidence>
<keyword evidence="1 12" id="KW-0240">DNA-directed RNA polymerase</keyword>
<dbReference type="InterPro" id="IPR006171">
    <property type="entry name" value="TOPRIM_dom"/>
</dbReference>
<keyword evidence="5 12" id="KW-0235">DNA replication</keyword>
<gene>
    <name evidence="12 16" type="primary">dnaG</name>
    <name evidence="16" type="ORF">GCM10011505_02040</name>
</gene>
<comment type="similarity">
    <text evidence="12 13">Belongs to the DnaG primase family.</text>
</comment>
<comment type="catalytic activity">
    <reaction evidence="12">
        <text>ssDNA + n NTP = ssDNA/pppN(pN)n-1 hybrid + (n-1) diphosphate.</text>
        <dbReference type="EC" id="2.7.7.101"/>
    </reaction>
</comment>
<dbReference type="Proteomes" id="UP000603352">
    <property type="component" value="Unassembled WGS sequence"/>
</dbReference>
<keyword evidence="3 12" id="KW-0808">Transferase</keyword>
<evidence type="ECO:0000256" key="5">
    <source>
        <dbReference type="ARBA" id="ARBA00022705"/>
    </source>
</evidence>
<keyword evidence="8 12" id="KW-0862">Zinc</keyword>
<dbReference type="SMART" id="SM00400">
    <property type="entry name" value="ZnF_CHCC"/>
    <property type="match status" value="1"/>
</dbReference>
<feature type="region of interest" description="Disordered" evidence="14">
    <location>
        <begin position="420"/>
        <end position="482"/>
    </location>
</feature>
<sequence length="641" mass="71082">MALPPGFLEELRTRIRLSDVVGRRVRLVRRGREHTGLCPFHNEKTPSFTVSDDKGFYYCFGCGAKGDAIDFEMKLGGFDFRETVERLAGEAGLAVPAEDPDARRKAERREGLVDVIEEACRWFESRLGTDEAAPARDYLRRRGFGPESWQRFRFGYAPDRRDMLIRTFEQRGVKLPQLLEAGLARQREDRSAFDYFRGRLIIPIADRRGRIIAFGGRVLGDGEPKYLNSPDTPLFEKGRVLYGWPVAREAARRAGTVLVAEGYLDVAALVMAGRPHAVAPLGTALTEMQIEELWRMAPEPILCLDGDSAGIRAARRAAERALPLLRPGLSLRFARLPGGHDPDSLIRTEGVAAFDRAIAQPQPMVDLLWQSMLESHTTDTPERMASLEADLMTLADTIREPLVRDLYRRDFRDRVWQLRRNRRSAPGGPQQPGQSGYGQGAGFGKGGGYAKGRGGKPPKPGDLTDDPSPIAAPALGTGRDGQATRREAALLAGVLLHPQLLDVVENEVANLPIATPSLDMLRAAIVDTHASESGLDSDRLRDHLRLRGFADLVERLMAPAHTGRVPFFTPGAAFDRVLAGWRNVLAVHRHAQLVDELKAAERELVESMTEEALQRFVALKRLVDENERALAAFDQSDGFDL</sequence>
<keyword evidence="2 12" id="KW-0639">Primosome</keyword>
<comment type="subunit">
    <text evidence="12">Monomer. Interacts with DnaB.</text>
</comment>
<dbReference type="Gene3D" id="3.90.980.10">
    <property type="entry name" value="DNA primase, catalytic core, N-terminal domain"/>
    <property type="match status" value="1"/>
</dbReference>
<dbReference type="PIRSF" id="PIRSF002811">
    <property type="entry name" value="DnaG"/>
    <property type="match status" value="1"/>
</dbReference>
<evidence type="ECO:0000256" key="13">
    <source>
        <dbReference type="PIRNR" id="PIRNR002811"/>
    </source>
</evidence>
<dbReference type="Gene3D" id="3.40.1360.10">
    <property type="match status" value="1"/>
</dbReference>
<dbReference type="SMART" id="SM00493">
    <property type="entry name" value="TOPRIM"/>
    <property type="match status" value="1"/>
</dbReference>
<dbReference type="Pfam" id="PF08275">
    <property type="entry name" value="DNAG_N"/>
    <property type="match status" value="1"/>
</dbReference>
<dbReference type="RefSeq" id="WP_188574087.1">
    <property type="nucleotide sequence ID" value="NZ_BMDZ01000001.1"/>
</dbReference>
<dbReference type="CDD" id="cd03364">
    <property type="entry name" value="TOPRIM_DnaG_primases"/>
    <property type="match status" value="1"/>
</dbReference>
<evidence type="ECO:0000256" key="11">
    <source>
        <dbReference type="ARBA" id="ARBA00023163"/>
    </source>
</evidence>
<evidence type="ECO:0000256" key="3">
    <source>
        <dbReference type="ARBA" id="ARBA00022679"/>
    </source>
</evidence>
<reference evidence="17" key="1">
    <citation type="journal article" date="2019" name="Int. J. Syst. Evol. Microbiol.">
        <title>The Global Catalogue of Microorganisms (GCM) 10K type strain sequencing project: providing services to taxonomists for standard genome sequencing and annotation.</title>
        <authorList>
            <consortium name="The Broad Institute Genomics Platform"/>
            <consortium name="The Broad Institute Genome Sequencing Center for Infectious Disease"/>
            <person name="Wu L."/>
            <person name="Ma J."/>
        </authorList>
    </citation>
    <scope>NUCLEOTIDE SEQUENCE [LARGE SCALE GENOMIC DNA]</scope>
    <source>
        <strain evidence="17">CGMCC 1.10188</strain>
    </source>
</reference>
<evidence type="ECO:0000256" key="4">
    <source>
        <dbReference type="ARBA" id="ARBA00022695"/>
    </source>
</evidence>
<keyword evidence="7 12" id="KW-0863">Zinc-finger</keyword>
<evidence type="ECO:0000256" key="10">
    <source>
        <dbReference type="ARBA" id="ARBA00023125"/>
    </source>
</evidence>
<keyword evidence="4 12" id="KW-0548">Nucleotidyltransferase</keyword>
<evidence type="ECO:0000256" key="12">
    <source>
        <dbReference type="HAMAP-Rule" id="MF_00974"/>
    </source>
</evidence>
<keyword evidence="11 12" id="KW-0804">Transcription</keyword>
<evidence type="ECO:0000256" key="6">
    <source>
        <dbReference type="ARBA" id="ARBA00022723"/>
    </source>
</evidence>
<dbReference type="InterPro" id="IPR013264">
    <property type="entry name" value="DNAG_N"/>
</dbReference>
<evidence type="ECO:0000259" key="15">
    <source>
        <dbReference type="PROSITE" id="PS50880"/>
    </source>
</evidence>
<dbReference type="InterPro" id="IPR030846">
    <property type="entry name" value="DnaG_bac"/>
</dbReference>
<dbReference type="NCBIfam" id="TIGR01391">
    <property type="entry name" value="dnaG"/>
    <property type="match status" value="1"/>
</dbReference>
<dbReference type="SUPFAM" id="SSF57783">
    <property type="entry name" value="Zinc beta-ribbon"/>
    <property type="match status" value="1"/>
</dbReference>
<dbReference type="InterPro" id="IPR036977">
    <property type="entry name" value="DNA_primase_Znf_CHC2"/>
</dbReference>
<dbReference type="EC" id="2.7.7.101" evidence="12"/>
<dbReference type="PROSITE" id="PS50880">
    <property type="entry name" value="TOPRIM"/>
    <property type="match status" value="1"/>
</dbReference>
<comment type="domain">
    <text evidence="12">Contains an N-terminal zinc-binding domain, a central core domain that contains the primase activity, and a C-terminal DnaB-binding domain.</text>
</comment>
<evidence type="ECO:0000256" key="8">
    <source>
        <dbReference type="ARBA" id="ARBA00022833"/>
    </source>
</evidence>
<dbReference type="InterPro" id="IPR037068">
    <property type="entry name" value="DNA_primase_core_N_sf"/>
</dbReference>
<dbReference type="InterPro" id="IPR002694">
    <property type="entry name" value="Znf_CHC2"/>
</dbReference>
<feature type="zinc finger region" description="CHC2-type" evidence="12">
    <location>
        <begin position="38"/>
        <end position="62"/>
    </location>
</feature>